<dbReference type="Gene3D" id="2.60.40.2810">
    <property type="match status" value="2"/>
</dbReference>
<sequence length="1283" mass="132064">MVLLAVLAACAAPQAPQVVDQTSPAAAVAPILLPESISDANTGGNPRFFWVTNKGVTTFPGNLDTALTPSVKICKVVNNIATTTCPVLISGAQLTLTPDNLAANPPIYGFWRGRWNTKTPALRVTDDYRMSVMIGNKLLGYQDVDLVATSGETKNPRVGFIAIVNGSSLDFKFRIEAGATAPNVSFSPDSLVFQTVLVGNSSTKPVTIKNVGVSMLALTGTGLSGANAGDFSATLSGCGSLAPQATCTANVTFRPTALGPRAATLSLTTTGATVAQTLALTSGPASQAINRPPRLPHSIIAFPVRDFISGAGYAATDRVTVSILRGGLRVGFVNNVIPQDDPSTPEFDGLVDVNHPGGVCWENSVPDIRVGDLVRLETAPGVGDETFVQGVTVTQPATIVRRATLDAAGNSNADGVIEVHGRAMDLQTNQRLDPAQFEARLISKGNTFTFNGKRSLRAGGAGGKDGTLTFDTTDPNNGLWTARFSGLTQRDLDLAEAAESRALWLGRDPVTSSEMTIYEFGQFPGFAGGCVGPVTGFAGPLAAPAPASLTFNEQGLYDPENPGTNPASAPQIITLSNGGGIALNISGVSLSGSGSADFLIDTNTCTGTSVAPNGACTVGVHFQPTSGGLRNAQLNFVDNADNTPQSVTLTGNLNSVTPGPIHEPPQDPHALFVFPSRDFVSAEGYGPNDRVKVEILRGGVQIGVANNVVPKDDLGTPGFDGLVDVNHPGGACWEGVTPDLRPGDVVRYTTNFGVVDQTTTQNLVVTQPATQGRNADGSPASSVVMTGYALGQDNLRLPLDQFEARIIAKGNTFGINGRRSLRAGGLGVREGTLTYDTANPNDGRWTAVFPGLSQSDIDLAASVESRGVWLGRIPAALTESTIYEYGAGGGPVGCAAPLNVPTASLSPLSLDFGAVTLGSTTAARSVSLTTSSPASISSLSVVGIDPGEFTVDRGACVNPSSTSCTFRVTFMPAGLGIRTAGVMIVDSADGSPHFLPVRGEGVVAPPPNRPPVGVNDYVSGHAGRVQTLNVLTNDTDPDGDPLSVTGVSNGTNGVASCTPGGACTYTPDIGYFGTTYFAYTISDGRGGSTNATVTVNLTNARPTSQGDNDRTVESRAVSTNVLANDTDSDNDPLSVISATQGTNGAVSCTSSSCTYTPNPGFFGTDSYTYTVSDGFESATATVSVMVDPMAKAIDDGPINIPLSSFDPAVGAFIDSATLLANDTGRGLIVTSNSSSSSGGSATCTATGCTFKPSNSGSATFNYTVQDFYDNNATATVQLNFTQP</sequence>
<evidence type="ECO:0000313" key="7">
    <source>
        <dbReference type="EMBL" id="GGL94679.1"/>
    </source>
</evidence>
<dbReference type="Pfam" id="PF22544">
    <property type="entry name" value="HYDIN_VesB_CFA65-like_Ig"/>
    <property type="match status" value="1"/>
</dbReference>
<comment type="subcellular location">
    <subcellularLocation>
        <location evidence="1">Cell projection</location>
        <location evidence="1">Cilium</location>
    </subcellularLocation>
    <subcellularLocation>
        <location evidence="2">Cytoplasm</location>
    </subcellularLocation>
</comment>
<dbReference type="Pfam" id="PF17963">
    <property type="entry name" value="Big_9"/>
    <property type="match status" value="3"/>
</dbReference>
<evidence type="ECO:0000313" key="8">
    <source>
        <dbReference type="Proteomes" id="UP000639973"/>
    </source>
</evidence>
<dbReference type="InterPro" id="IPR013783">
    <property type="entry name" value="Ig-like_fold"/>
</dbReference>
<comment type="caution">
    <text evidence="7">The sequence shown here is derived from an EMBL/GenBank/DDBJ whole genome shotgun (WGS) entry which is preliminary data.</text>
</comment>
<name>A0ABQ2GGV5_9DEIO</name>
<keyword evidence="4" id="KW-0969">Cilium</keyword>
<evidence type="ECO:0000256" key="4">
    <source>
        <dbReference type="ARBA" id="ARBA00023069"/>
    </source>
</evidence>
<evidence type="ECO:0000259" key="6">
    <source>
        <dbReference type="Pfam" id="PF22544"/>
    </source>
</evidence>
<accession>A0ABQ2GGV5</accession>
<evidence type="ECO:0000256" key="2">
    <source>
        <dbReference type="ARBA" id="ARBA00004496"/>
    </source>
</evidence>
<evidence type="ECO:0000256" key="3">
    <source>
        <dbReference type="ARBA" id="ARBA00022490"/>
    </source>
</evidence>
<dbReference type="Proteomes" id="UP000639973">
    <property type="component" value="Unassembled WGS sequence"/>
</dbReference>
<proteinExistence type="predicted"/>
<keyword evidence="8" id="KW-1185">Reference proteome</keyword>
<keyword evidence="3" id="KW-0963">Cytoplasm</keyword>
<dbReference type="InterPro" id="IPR053879">
    <property type="entry name" value="HYDIN_VesB_CFA65-like_Ig"/>
</dbReference>
<evidence type="ECO:0000256" key="1">
    <source>
        <dbReference type="ARBA" id="ARBA00004138"/>
    </source>
</evidence>
<keyword evidence="5" id="KW-0966">Cell projection</keyword>
<evidence type="ECO:0000256" key="5">
    <source>
        <dbReference type="ARBA" id="ARBA00023273"/>
    </source>
</evidence>
<protein>
    <recommendedName>
        <fullName evidence="6">HYDIN/VesB/CFA65-like Ig-like domain-containing protein</fullName>
    </recommendedName>
</protein>
<dbReference type="NCBIfam" id="NF012211">
    <property type="entry name" value="tand_rpt_95"/>
    <property type="match status" value="2"/>
</dbReference>
<dbReference type="EMBL" id="BMOL01000035">
    <property type="protein sequence ID" value="GGL94679.1"/>
    <property type="molecule type" value="Genomic_DNA"/>
</dbReference>
<feature type="domain" description="HYDIN/VesB/CFA65-like Ig-like" evidence="6">
    <location>
        <begin position="182"/>
        <end position="278"/>
    </location>
</feature>
<dbReference type="Gene3D" id="2.60.40.10">
    <property type="entry name" value="Immunoglobulins"/>
    <property type="match status" value="3"/>
</dbReference>
<dbReference type="NCBIfam" id="NF012200">
    <property type="entry name" value="choice_anch_D"/>
    <property type="match status" value="3"/>
</dbReference>
<organism evidence="7 8">
    <name type="scientific">Deinococcus aerolatus</name>
    <dbReference type="NCBI Taxonomy" id="522487"/>
    <lineage>
        <taxon>Bacteria</taxon>
        <taxon>Thermotogati</taxon>
        <taxon>Deinococcota</taxon>
        <taxon>Deinococci</taxon>
        <taxon>Deinococcales</taxon>
        <taxon>Deinococcaceae</taxon>
        <taxon>Deinococcus</taxon>
    </lineage>
</organism>
<gene>
    <name evidence="7" type="ORF">GCM10010840_35890</name>
</gene>
<reference evidence="8" key="1">
    <citation type="journal article" date="2019" name="Int. J. Syst. Evol. Microbiol.">
        <title>The Global Catalogue of Microorganisms (GCM) 10K type strain sequencing project: providing services to taxonomists for standard genome sequencing and annotation.</title>
        <authorList>
            <consortium name="The Broad Institute Genomics Platform"/>
            <consortium name="The Broad Institute Genome Sequencing Center for Infectious Disease"/>
            <person name="Wu L."/>
            <person name="Ma J."/>
        </authorList>
    </citation>
    <scope>NUCLEOTIDE SEQUENCE [LARGE SCALE GENOMIC DNA]</scope>
    <source>
        <strain evidence="8">JCM 15442</strain>
    </source>
</reference>